<dbReference type="InterPro" id="IPR011993">
    <property type="entry name" value="PH-like_dom_sf"/>
</dbReference>
<dbReference type="Gene3D" id="2.30.29.120">
    <property type="match status" value="1"/>
</dbReference>
<dbReference type="GO" id="GO:0042802">
    <property type="term" value="F:identical protein binding"/>
    <property type="evidence" value="ECO:0007669"/>
    <property type="project" value="EnsemblFungi"/>
</dbReference>
<accession>A0A1E3QHE0</accession>
<sequence length="381" mass="42840">MSSVLPDFPKELADRINLVIAKCPESESVFIDVCGFLKGKPESRKRKIEVVNLDSRIDKIDASGIVVELKDISFQSPLRKKMSLVFAVHPASQEPYLAVCKPGEAPELVLNDLSRDNIEFACLLPTSRDKPHLQTLLLFYKHNQDAKFNSEPLILTVNEDILKNQLAEKLAVLSLNAFLEKQAQMFGFNLTSPFQEKASKAFFVDAYNGSKEGTLYFLPQHILFGYKKPVLLFQSHQIEAITYTSITRLTFNLNVVMTKGEKFEFSMIDQDEFNKIDDYIRHRKVADQSMSTTMKGKSTLKNEVSELVTLVAEAPEGDDDDDDESFHSEMGSDSGSEGSDSDIDSDEEPKQVFSKNVEEEDLSEDIGSEDSGESDMEEVEM</sequence>
<keyword evidence="6" id="KW-0158">Chromosome</keyword>
<keyword evidence="10" id="KW-0143">Chaperone</keyword>
<dbReference type="InterPro" id="IPR040770">
    <property type="entry name" value="Rtt106_PH"/>
</dbReference>
<comment type="subcellular location">
    <subcellularLocation>
        <location evidence="2">Chromosome</location>
    </subcellularLocation>
    <subcellularLocation>
        <location evidence="1">Nucleus</location>
    </subcellularLocation>
</comment>
<evidence type="ECO:0000256" key="7">
    <source>
        <dbReference type="ARBA" id="ARBA00023015"/>
    </source>
</evidence>
<dbReference type="GO" id="GO:0006368">
    <property type="term" value="P:transcription elongation by RNA polymerase II"/>
    <property type="evidence" value="ECO:0007669"/>
    <property type="project" value="EnsemblFungi"/>
</dbReference>
<evidence type="ECO:0000256" key="12">
    <source>
        <dbReference type="SAM" id="MobiDB-lite"/>
    </source>
</evidence>
<reference evidence="15" key="1">
    <citation type="submission" date="2016-05" db="EMBL/GenBank/DDBJ databases">
        <title>Comparative genomics of biotechnologically important yeasts.</title>
        <authorList>
            <consortium name="DOE Joint Genome Institute"/>
            <person name="Riley R."/>
            <person name="Haridas S."/>
            <person name="Wolfe K.H."/>
            <person name="Lopes M.R."/>
            <person name="Hittinger C.T."/>
            <person name="Goker M."/>
            <person name="Salamov A."/>
            <person name="Wisecaver J."/>
            <person name="Long T.M."/>
            <person name="Aerts A.L."/>
            <person name="Barry K."/>
            <person name="Choi C."/>
            <person name="Clum A."/>
            <person name="Coughlan A.Y."/>
            <person name="Deshpande S."/>
            <person name="Douglass A.P."/>
            <person name="Hanson S.J."/>
            <person name="Klenk H.-P."/>
            <person name="Labutti K."/>
            <person name="Lapidus A."/>
            <person name="Lindquist E."/>
            <person name="Lipzen A."/>
            <person name="Meier-Kolthoff J.P."/>
            <person name="Ohm R.A."/>
            <person name="Otillar R.P."/>
            <person name="Pangilinan J."/>
            <person name="Peng Y."/>
            <person name="Rokas A."/>
            <person name="Rosa C.A."/>
            <person name="Scheuner C."/>
            <person name="Sibirny A.A."/>
            <person name="Slot J.C."/>
            <person name="Stielow J.B."/>
            <person name="Sun H."/>
            <person name="Kurtzman C.P."/>
            <person name="Blackwell M."/>
            <person name="Grigoriev I.V."/>
            <person name="Jeffries T.W."/>
        </authorList>
    </citation>
    <scope>NUCLEOTIDE SEQUENCE [LARGE SCALE GENOMIC DNA]</scope>
    <source>
        <strain evidence="15">NRRL Y-12698</strain>
    </source>
</reference>
<evidence type="ECO:0000313" key="14">
    <source>
        <dbReference type="EMBL" id="ODQ77018.1"/>
    </source>
</evidence>
<feature type="region of interest" description="Disordered" evidence="12">
    <location>
        <begin position="314"/>
        <end position="381"/>
    </location>
</feature>
<dbReference type="Pfam" id="PF08512">
    <property type="entry name" value="Rttp106-like_middle"/>
    <property type="match status" value="1"/>
</dbReference>
<evidence type="ECO:0000256" key="1">
    <source>
        <dbReference type="ARBA" id="ARBA00004123"/>
    </source>
</evidence>
<keyword evidence="8" id="KW-0238">DNA-binding</keyword>
<dbReference type="InterPro" id="IPR013719">
    <property type="entry name" value="RTT106/SPT16-like_middle_dom"/>
</dbReference>
<dbReference type="OrthoDB" id="75754at2759"/>
<evidence type="ECO:0000256" key="9">
    <source>
        <dbReference type="ARBA" id="ARBA00023163"/>
    </source>
</evidence>
<evidence type="ECO:0000256" key="2">
    <source>
        <dbReference type="ARBA" id="ARBA00004286"/>
    </source>
</evidence>
<feature type="compositionally biased region" description="Acidic residues" evidence="12">
    <location>
        <begin position="358"/>
        <end position="381"/>
    </location>
</feature>
<evidence type="ECO:0000256" key="10">
    <source>
        <dbReference type="ARBA" id="ARBA00023186"/>
    </source>
</evidence>
<evidence type="ECO:0000256" key="6">
    <source>
        <dbReference type="ARBA" id="ARBA00022454"/>
    </source>
</evidence>
<dbReference type="GO" id="GO:0005634">
    <property type="term" value="C:nucleus"/>
    <property type="evidence" value="ECO:0007669"/>
    <property type="project" value="UniProtKB-SubCell"/>
</dbReference>
<dbReference type="EMBL" id="KV454444">
    <property type="protein sequence ID" value="ODQ77018.1"/>
    <property type="molecule type" value="Genomic_DNA"/>
</dbReference>
<keyword evidence="11" id="KW-0539">Nucleus</keyword>
<evidence type="ECO:0000256" key="11">
    <source>
        <dbReference type="ARBA" id="ARBA00023242"/>
    </source>
</evidence>
<evidence type="ECO:0000256" key="3">
    <source>
        <dbReference type="ARBA" id="ARBA00006159"/>
    </source>
</evidence>
<feature type="compositionally biased region" description="Low complexity" evidence="12">
    <location>
        <begin position="328"/>
        <end position="338"/>
    </location>
</feature>
<feature type="domain" description="Histone chaperone RTT106/FACT complex subunit SPT16-like middle" evidence="13">
    <location>
        <begin position="201"/>
        <end position="290"/>
    </location>
</feature>
<evidence type="ECO:0000256" key="5">
    <source>
        <dbReference type="ARBA" id="ARBA00018462"/>
    </source>
</evidence>
<dbReference type="GO" id="GO:0003690">
    <property type="term" value="F:double-stranded DNA binding"/>
    <property type="evidence" value="ECO:0007669"/>
    <property type="project" value="EnsemblFungi"/>
</dbReference>
<evidence type="ECO:0000256" key="8">
    <source>
        <dbReference type="ARBA" id="ARBA00023125"/>
    </source>
</evidence>
<dbReference type="Proteomes" id="UP000094336">
    <property type="component" value="Unassembled WGS sequence"/>
</dbReference>
<dbReference type="InterPro" id="IPR050454">
    <property type="entry name" value="RTT106/SSRP1_HistChap/FACT"/>
</dbReference>
<dbReference type="PANTHER" id="PTHR45849">
    <property type="entry name" value="FACT COMPLEX SUBUNIT SSRP1"/>
    <property type="match status" value="1"/>
</dbReference>
<evidence type="ECO:0000313" key="15">
    <source>
        <dbReference type="Proteomes" id="UP000094336"/>
    </source>
</evidence>
<dbReference type="SUPFAM" id="SSF50729">
    <property type="entry name" value="PH domain-like"/>
    <property type="match status" value="1"/>
</dbReference>
<dbReference type="PANTHER" id="PTHR45849:SF3">
    <property type="entry name" value="HISTONE CHAPERONE RTT106"/>
    <property type="match status" value="1"/>
</dbReference>
<proteinExistence type="inferred from homology"/>
<dbReference type="Gene3D" id="2.30.29.30">
    <property type="entry name" value="Pleckstrin-homology domain (PH domain)/Phosphotyrosine-binding domain (PTB)"/>
    <property type="match status" value="1"/>
</dbReference>
<gene>
    <name evidence="14" type="ORF">BABINDRAFT_10551</name>
</gene>
<keyword evidence="7" id="KW-0805">Transcription regulation</keyword>
<dbReference type="AlphaFoldDB" id="A0A1E3QHE0"/>
<dbReference type="STRING" id="984486.A0A1E3QHE0"/>
<dbReference type="GeneID" id="30144612"/>
<dbReference type="GO" id="GO:0005694">
    <property type="term" value="C:chromosome"/>
    <property type="evidence" value="ECO:0007669"/>
    <property type="project" value="UniProtKB-SubCell"/>
</dbReference>
<dbReference type="GO" id="GO:0006335">
    <property type="term" value="P:DNA replication-dependent chromatin assembly"/>
    <property type="evidence" value="ECO:0007669"/>
    <property type="project" value="EnsemblFungi"/>
</dbReference>
<comment type="similarity">
    <text evidence="3">Belongs to the RTT106 family.</text>
</comment>
<dbReference type="GO" id="GO:0042393">
    <property type="term" value="F:histone binding"/>
    <property type="evidence" value="ECO:0007669"/>
    <property type="project" value="EnsemblFungi"/>
</dbReference>
<dbReference type="GO" id="GO:0000122">
    <property type="term" value="P:negative regulation of transcription by RNA polymerase II"/>
    <property type="evidence" value="ECO:0007669"/>
    <property type="project" value="EnsemblFungi"/>
</dbReference>
<keyword evidence="15" id="KW-1185">Reference proteome</keyword>
<dbReference type="GO" id="GO:0031491">
    <property type="term" value="F:nucleosome binding"/>
    <property type="evidence" value="ECO:0007669"/>
    <property type="project" value="TreeGrafter"/>
</dbReference>
<organism evidence="14 15">
    <name type="scientific">Babjeviella inositovora NRRL Y-12698</name>
    <dbReference type="NCBI Taxonomy" id="984486"/>
    <lineage>
        <taxon>Eukaryota</taxon>
        <taxon>Fungi</taxon>
        <taxon>Dikarya</taxon>
        <taxon>Ascomycota</taxon>
        <taxon>Saccharomycotina</taxon>
        <taxon>Pichiomycetes</taxon>
        <taxon>Serinales incertae sedis</taxon>
        <taxon>Babjeviella</taxon>
    </lineage>
</organism>
<dbReference type="Pfam" id="PF18469">
    <property type="entry name" value="PH_18"/>
    <property type="match status" value="1"/>
</dbReference>
<name>A0A1E3QHE0_9ASCO</name>
<feature type="compositionally biased region" description="Acidic residues" evidence="12">
    <location>
        <begin position="315"/>
        <end position="324"/>
    </location>
</feature>
<dbReference type="GO" id="GO:0031507">
    <property type="term" value="P:heterochromatin formation"/>
    <property type="evidence" value="ECO:0007669"/>
    <property type="project" value="EnsemblFungi"/>
</dbReference>
<protein>
    <recommendedName>
        <fullName evidence="4">Histone chaperone RTT106</fullName>
    </recommendedName>
    <alternativeName>
        <fullName evidence="5">Histone chaperone rtt106</fullName>
    </alternativeName>
</protein>
<evidence type="ECO:0000259" key="13">
    <source>
        <dbReference type="SMART" id="SM01287"/>
    </source>
</evidence>
<dbReference type="RefSeq" id="XP_018982346.1">
    <property type="nucleotide sequence ID" value="XM_019126758.1"/>
</dbReference>
<evidence type="ECO:0000256" key="4">
    <source>
        <dbReference type="ARBA" id="ARBA00017355"/>
    </source>
</evidence>
<dbReference type="SMART" id="SM01287">
    <property type="entry name" value="Rtt106"/>
    <property type="match status" value="1"/>
</dbReference>
<keyword evidence="9" id="KW-0804">Transcription</keyword>